<accession>A0A0E3V1M6</accession>
<proteinExistence type="predicted"/>
<dbReference type="PROSITE" id="PS51257">
    <property type="entry name" value="PROKAR_LIPOPROTEIN"/>
    <property type="match status" value="1"/>
</dbReference>
<evidence type="ECO:0000313" key="2">
    <source>
        <dbReference type="Proteomes" id="UP000061135"/>
    </source>
</evidence>
<dbReference type="RefSeq" id="WP_046330930.1">
    <property type="nucleotide sequence ID" value="NZ_CP007501.1"/>
</dbReference>
<sequence>MGKKKVAIIGAGISGLGCAYALRLHPDLEITLFEGGNHIGGHSNTVDLTLETPDGQITYGVDTGFLVFNRKTYPRLVRLFEEIQVPIAPSEMSFSVSIETGRKTGRNKKIEWAGNDLNSFFGQRSNVFSLSFWRMAYDILRFNRIATRLAEEQITTKLEYSEPDERIKDFLDRNRFSTSFKENYFLPMIGAIWSCSVEQMLEFPIQTMVRFCHNHGLLQIQNRPQWLTVKGGSREYVKLLVATLEEHQVQFVREAVTRVNAKKTEDSPVEVVTSSGVHQFDEVVMACHSDQSLELVHGIGQDARNILASVPYQKNRAILHTDVNFLPATERCWAAWNYTAKSGATPTAQQHVSVNYLINRLQPLPKSFEGTQIIVSLNPLTDPNPKLVHEEIHYSHPVFDMRAVQAQKELPLIQGHSSIWYCGAWTGFGFHEDGLRSGELVAMDLMESISHHVKSSSIKDSQ</sequence>
<dbReference type="AlphaFoldDB" id="A0A0E3V1M6"/>
<dbReference type="Pfam" id="PF13450">
    <property type="entry name" value="NAD_binding_8"/>
    <property type="match status" value="1"/>
</dbReference>
<dbReference type="InterPro" id="IPR050464">
    <property type="entry name" value="Zeta_carotene_desat/Oxidored"/>
</dbReference>
<dbReference type="GO" id="GO:0016491">
    <property type="term" value="F:oxidoreductase activity"/>
    <property type="evidence" value="ECO:0007669"/>
    <property type="project" value="TreeGrafter"/>
</dbReference>
<evidence type="ECO:0000313" key="1">
    <source>
        <dbReference type="EMBL" id="AKD26289.1"/>
    </source>
</evidence>
<dbReference type="PANTHER" id="PTHR42923:SF17">
    <property type="entry name" value="AMINE OXIDASE DOMAIN-CONTAINING PROTEIN"/>
    <property type="match status" value="1"/>
</dbReference>
<protein>
    <submittedName>
        <fullName evidence="1">NAD/FAD-binding protein</fullName>
    </submittedName>
</protein>
<dbReference type="InterPro" id="IPR036188">
    <property type="entry name" value="FAD/NAD-bd_sf"/>
</dbReference>
<gene>
    <name evidence="1" type="ORF">CL55_00019560</name>
</gene>
<dbReference type="OrthoDB" id="20837at2"/>
<dbReference type="PANTHER" id="PTHR42923">
    <property type="entry name" value="PROTOPORPHYRINOGEN OXIDASE"/>
    <property type="match status" value="1"/>
</dbReference>
<dbReference type="Proteomes" id="UP000061135">
    <property type="component" value="Chromosome"/>
</dbReference>
<name>A0A0E3V1M6_9BURK</name>
<keyword evidence="2" id="KW-1185">Reference proteome</keyword>
<dbReference type="STRING" id="1835254.CL55_00019560"/>
<reference evidence="1 2" key="1">
    <citation type="submission" date="2014-03" db="EMBL/GenBank/DDBJ databases">
        <title>Genome of Polynucleobacter strain MWH-MoK4.</title>
        <authorList>
            <person name="Hahn M.W."/>
        </authorList>
    </citation>
    <scope>NUCLEOTIDE SEQUENCE [LARGE SCALE GENOMIC DNA]</scope>
    <source>
        <strain evidence="1 2">MWH-MoK4</strain>
    </source>
</reference>
<dbReference type="PATRIC" id="fig|576611.7.peg.1986"/>
<dbReference type="EMBL" id="CP007501">
    <property type="protein sequence ID" value="AKD26289.1"/>
    <property type="molecule type" value="Genomic_DNA"/>
</dbReference>
<dbReference type="HOGENOM" id="CLU_028123_1_0_4"/>
<dbReference type="SUPFAM" id="SSF51905">
    <property type="entry name" value="FAD/NAD(P)-binding domain"/>
    <property type="match status" value="1"/>
</dbReference>
<dbReference type="KEGG" id="pdq:CL55_00019560"/>
<dbReference type="Gene3D" id="3.50.50.60">
    <property type="entry name" value="FAD/NAD(P)-binding domain"/>
    <property type="match status" value="2"/>
</dbReference>
<organism evidence="1 2">
    <name type="scientific">Polynucleobacter duraquae</name>
    <dbReference type="NCBI Taxonomy" id="1835254"/>
    <lineage>
        <taxon>Bacteria</taxon>
        <taxon>Pseudomonadati</taxon>
        <taxon>Pseudomonadota</taxon>
        <taxon>Betaproteobacteria</taxon>
        <taxon>Burkholderiales</taxon>
        <taxon>Burkholderiaceae</taxon>
        <taxon>Polynucleobacter</taxon>
    </lineage>
</organism>